<gene>
    <name evidence="1" type="ORF">O1611_g1224</name>
</gene>
<proteinExistence type="predicted"/>
<accession>A0ACC2JYR0</accession>
<name>A0ACC2JYR0_9PEZI</name>
<reference evidence="1" key="1">
    <citation type="submission" date="2022-12" db="EMBL/GenBank/DDBJ databases">
        <title>Genome Sequence of Lasiodiplodia mahajangana.</title>
        <authorList>
            <person name="Buettner E."/>
        </authorList>
    </citation>
    <scope>NUCLEOTIDE SEQUENCE</scope>
    <source>
        <strain evidence="1">VT137</strain>
    </source>
</reference>
<sequence>MTVTLSALVGTSSTVTLGVPLQVGVGPREGNRVDSTGLPTFEAAMEDAALEVDAYLQPRTMSVPNIEFCSQLPGYPELGGNRAAQRA</sequence>
<evidence type="ECO:0000313" key="2">
    <source>
        <dbReference type="Proteomes" id="UP001153332"/>
    </source>
</evidence>
<comment type="caution">
    <text evidence="1">The sequence shown here is derived from an EMBL/GenBank/DDBJ whole genome shotgun (WGS) entry which is preliminary data.</text>
</comment>
<evidence type="ECO:0000313" key="1">
    <source>
        <dbReference type="EMBL" id="KAJ8132403.1"/>
    </source>
</evidence>
<keyword evidence="2" id="KW-1185">Reference proteome</keyword>
<protein>
    <submittedName>
        <fullName evidence="1">Uncharacterized protein</fullName>
    </submittedName>
</protein>
<dbReference type="Proteomes" id="UP001153332">
    <property type="component" value="Unassembled WGS sequence"/>
</dbReference>
<organism evidence="1 2">
    <name type="scientific">Lasiodiplodia mahajangana</name>
    <dbReference type="NCBI Taxonomy" id="1108764"/>
    <lineage>
        <taxon>Eukaryota</taxon>
        <taxon>Fungi</taxon>
        <taxon>Dikarya</taxon>
        <taxon>Ascomycota</taxon>
        <taxon>Pezizomycotina</taxon>
        <taxon>Dothideomycetes</taxon>
        <taxon>Dothideomycetes incertae sedis</taxon>
        <taxon>Botryosphaeriales</taxon>
        <taxon>Botryosphaeriaceae</taxon>
        <taxon>Lasiodiplodia</taxon>
    </lineage>
</organism>
<dbReference type="EMBL" id="JAPUUL010000134">
    <property type="protein sequence ID" value="KAJ8132403.1"/>
    <property type="molecule type" value="Genomic_DNA"/>
</dbReference>